<sequence>MVGLRRSTVCQHCGAEETGSSNEYGSSRKLGTSGPQSAPPLLRTSGLPNEVRRSKGTERRHFKSVPPHLTHVGKDEILSP</sequence>
<dbReference type="AlphaFoldDB" id="A0A5B7DXB8"/>
<feature type="compositionally biased region" description="Basic and acidic residues" evidence="1">
    <location>
        <begin position="50"/>
        <end position="59"/>
    </location>
</feature>
<feature type="compositionally biased region" description="Polar residues" evidence="1">
    <location>
        <begin position="18"/>
        <end position="36"/>
    </location>
</feature>
<proteinExistence type="predicted"/>
<organism evidence="2 3">
    <name type="scientific">Portunus trituberculatus</name>
    <name type="common">Swimming crab</name>
    <name type="synonym">Neptunus trituberculatus</name>
    <dbReference type="NCBI Taxonomy" id="210409"/>
    <lineage>
        <taxon>Eukaryota</taxon>
        <taxon>Metazoa</taxon>
        <taxon>Ecdysozoa</taxon>
        <taxon>Arthropoda</taxon>
        <taxon>Crustacea</taxon>
        <taxon>Multicrustacea</taxon>
        <taxon>Malacostraca</taxon>
        <taxon>Eumalacostraca</taxon>
        <taxon>Eucarida</taxon>
        <taxon>Decapoda</taxon>
        <taxon>Pleocyemata</taxon>
        <taxon>Brachyura</taxon>
        <taxon>Eubrachyura</taxon>
        <taxon>Portunoidea</taxon>
        <taxon>Portunidae</taxon>
        <taxon>Portuninae</taxon>
        <taxon>Portunus</taxon>
    </lineage>
</organism>
<evidence type="ECO:0000313" key="3">
    <source>
        <dbReference type="Proteomes" id="UP000324222"/>
    </source>
</evidence>
<gene>
    <name evidence="2" type="ORF">E2C01_018546</name>
</gene>
<dbReference type="Proteomes" id="UP000324222">
    <property type="component" value="Unassembled WGS sequence"/>
</dbReference>
<accession>A0A5B7DXB8</accession>
<feature type="region of interest" description="Disordered" evidence="1">
    <location>
        <begin position="13"/>
        <end position="80"/>
    </location>
</feature>
<comment type="caution">
    <text evidence="2">The sequence shown here is derived from an EMBL/GenBank/DDBJ whole genome shotgun (WGS) entry which is preliminary data.</text>
</comment>
<name>A0A5B7DXB8_PORTR</name>
<evidence type="ECO:0000313" key="2">
    <source>
        <dbReference type="EMBL" id="MPC25434.1"/>
    </source>
</evidence>
<reference evidence="2 3" key="1">
    <citation type="submission" date="2019-05" db="EMBL/GenBank/DDBJ databases">
        <title>Another draft genome of Portunus trituberculatus and its Hox gene families provides insights of decapod evolution.</title>
        <authorList>
            <person name="Jeong J.-H."/>
            <person name="Song I."/>
            <person name="Kim S."/>
            <person name="Choi T."/>
            <person name="Kim D."/>
            <person name="Ryu S."/>
            <person name="Kim W."/>
        </authorList>
    </citation>
    <scope>NUCLEOTIDE SEQUENCE [LARGE SCALE GENOMIC DNA]</scope>
    <source>
        <tissue evidence="2">Muscle</tissue>
    </source>
</reference>
<dbReference type="EMBL" id="VSRR010001461">
    <property type="protein sequence ID" value="MPC25434.1"/>
    <property type="molecule type" value="Genomic_DNA"/>
</dbReference>
<evidence type="ECO:0000256" key="1">
    <source>
        <dbReference type="SAM" id="MobiDB-lite"/>
    </source>
</evidence>
<protein>
    <submittedName>
        <fullName evidence="2">Uncharacterized protein</fullName>
    </submittedName>
</protein>
<keyword evidence="3" id="KW-1185">Reference proteome</keyword>